<dbReference type="InterPro" id="IPR032423">
    <property type="entry name" value="AAA_assoc_2"/>
</dbReference>
<proteinExistence type="inferred from homology"/>
<dbReference type="GO" id="GO:0000731">
    <property type="term" value="P:DNA synthesis involved in DNA repair"/>
    <property type="evidence" value="ECO:0007669"/>
    <property type="project" value="TreeGrafter"/>
</dbReference>
<dbReference type="EMBL" id="VSSQ01000188">
    <property type="protein sequence ID" value="MPL84315.1"/>
    <property type="molecule type" value="Genomic_DNA"/>
</dbReference>
<gene>
    <name evidence="6" type="ORF">SDC9_30280</name>
</gene>
<dbReference type="Gene3D" id="1.10.3710.10">
    <property type="entry name" value="DNA polymerase III clamp loader subunits, C-terminal domain"/>
    <property type="match status" value="1"/>
</dbReference>
<evidence type="ECO:0000256" key="4">
    <source>
        <dbReference type="ARBA" id="ARBA00022840"/>
    </source>
</evidence>
<dbReference type="Gene3D" id="1.20.272.10">
    <property type="match status" value="1"/>
</dbReference>
<dbReference type="PANTHER" id="PTHR13779">
    <property type="entry name" value="WERNER HELICASE-INTERACTING PROTEIN 1 FAMILY MEMBER"/>
    <property type="match status" value="1"/>
</dbReference>
<keyword evidence="4" id="KW-0067">ATP-binding</keyword>
<dbReference type="InterPro" id="IPR008921">
    <property type="entry name" value="DNA_pol3_clamp-load_cplx_C"/>
</dbReference>
<dbReference type="CDD" id="cd18139">
    <property type="entry name" value="HLD_clamp_RarA"/>
    <property type="match status" value="1"/>
</dbReference>
<dbReference type="FunFam" id="3.40.50.300:FF:000137">
    <property type="entry name" value="Replication-associated recombination protein A"/>
    <property type="match status" value="1"/>
</dbReference>
<dbReference type="FunFam" id="1.20.272.10:FF:000001">
    <property type="entry name" value="Putative AAA family ATPase"/>
    <property type="match status" value="1"/>
</dbReference>
<dbReference type="AlphaFoldDB" id="A0A644UZZ1"/>
<organism evidence="6">
    <name type="scientific">bioreactor metagenome</name>
    <dbReference type="NCBI Taxonomy" id="1076179"/>
    <lineage>
        <taxon>unclassified sequences</taxon>
        <taxon>metagenomes</taxon>
        <taxon>ecological metagenomes</taxon>
    </lineage>
</organism>
<dbReference type="InterPro" id="IPR021886">
    <property type="entry name" value="MgsA_C"/>
</dbReference>
<keyword evidence="3" id="KW-0547">Nucleotide-binding</keyword>
<dbReference type="FunFam" id="1.10.3710.10:FF:000003">
    <property type="entry name" value="ATPase, AAA family protein"/>
    <property type="match status" value="1"/>
</dbReference>
<dbReference type="Pfam" id="PF12002">
    <property type="entry name" value="MgsA_C"/>
    <property type="match status" value="1"/>
</dbReference>
<evidence type="ECO:0000313" key="6">
    <source>
        <dbReference type="EMBL" id="MPL84315.1"/>
    </source>
</evidence>
<comment type="similarity">
    <text evidence="1">Belongs to the AAA ATPase family. RarA/MGS1/WRNIP1 subfamily.</text>
</comment>
<dbReference type="GO" id="GO:0006261">
    <property type="term" value="P:DNA-templated DNA replication"/>
    <property type="evidence" value="ECO:0007669"/>
    <property type="project" value="TreeGrafter"/>
</dbReference>
<protein>
    <submittedName>
        <fullName evidence="6">Putative AAA domain-containing protein</fullName>
    </submittedName>
</protein>
<dbReference type="CDD" id="cd00009">
    <property type="entry name" value="AAA"/>
    <property type="match status" value="1"/>
</dbReference>
<sequence>MDLFSLASQATFEKNAPLAVKMRPRNLTELHGQDEVVGQQGFLRRMIESDNIPSLILFGPPGTGKTTLAQIIASTTGCHFEKINAVEAGISDIRKTVEAAKERIKLYGKRTILFIDEIHRFNKTQQDTLLPYVEDGRLILIGATTENPYFEVNLPLLSRVRVIRLNPINKSAMLAIIKQALNDDERGFGKFNMSCDEGTIDKIADLSHGDARIALNILEQSVALLQAANLTKLTEDVLEMVVGEKILAYDKSGDNHYDVVSAFIKSMRGSDVDAALHYLSRMLSAGEDLNFIARRMIICAAEDVGNADPQALILAVAAADAARHMGLPEARIPLAQAVTYIAAAPKSNAVYLAIDHALSDIKNKECGQVPRHLRDAHYKGAKELGHGVTYLYPHNYESNYVEQQYLPTELEGTTYYKPTQNGCEAEIKARMANVKFRR</sequence>
<dbReference type="PANTHER" id="PTHR13779:SF7">
    <property type="entry name" value="ATPASE WRNIP1"/>
    <property type="match status" value="1"/>
</dbReference>
<dbReference type="Pfam" id="PF00004">
    <property type="entry name" value="AAA"/>
    <property type="match status" value="1"/>
</dbReference>
<dbReference type="GO" id="GO:0003677">
    <property type="term" value="F:DNA binding"/>
    <property type="evidence" value="ECO:0007669"/>
    <property type="project" value="InterPro"/>
</dbReference>
<evidence type="ECO:0000256" key="2">
    <source>
        <dbReference type="ARBA" id="ARBA00022705"/>
    </source>
</evidence>
<evidence type="ECO:0000256" key="3">
    <source>
        <dbReference type="ARBA" id="ARBA00022741"/>
    </source>
</evidence>
<dbReference type="SUPFAM" id="SSF52540">
    <property type="entry name" value="P-loop containing nucleoside triphosphate hydrolases"/>
    <property type="match status" value="1"/>
</dbReference>
<dbReference type="InterPro" id="IPR003593">
    <property type="entry name" value="AAA+_ATPase"/>
</dbReference>
<evidence type="ECO:0000256" key="1">
    <source>
        <dbReference type="ARBA" id="ARBA00008959"/>
    </source>
</evidence>
<dbReference type="GO" id="GO:0005524">
    <property type="term" value="F:ATP binding"/>
    <property type="evidence" value="ECO:0007669"/>
    <property type="project" value="UniProtKB-KW"/>
</dbReference>
<dbReference type="Pfam" id="PF16193">
    <property type="entry name" value="AAA_assoc_2"/>
    <property type="match status" value="1"/>
</dbReference>
<dbReference type="SMART" id="SM00382">
    <property type="entry name" value="AAA"/>
    <property type="match status" value="1"/>
</dbReference>
<dbReference type="Gene3D" id="3.40.50.300">
    <property type="entry name" value="P-loop containing nucleotide triphosphate hydrolases"/>
    <property type="match status" value="1"/>
</dbReference>
<dbReference type="GO" id="GO:0008047">
    <property type="term" value="F:enzyme activator activity"/>
    <property type="evidence" value="ECO:0007669"/>
    <property type="project" value="TreeGrafter"/>
</dbReference>
<dbReference type="Gene3D" id="1.10.8.60">
    <property type="match status" value="1"/>
</dbReference>
<dbReference type="InterPro" id="IPR003959">
    <property type="entry name" value="ATPase_AAA_core"/>
</dbReference>
<dbReference type="InterPro" id="IPR051314">
    <property type="entry name" value="AAA_ATPase_RarA/MGS1/WRNIP1"/>
</dbReference>
<dbReference type="GO" id="GO:0016887">
    <property type="term" value="F:ATP hydrolysis activity"/>
    <property type="evidence" value="ECO:0007669"/>
    <property type="project" value="InterPro"/>
</dbReference>
<keyword evidence="2" id="KW-0235">DNA replication</keyword>
<name>A0A644UZZ1_9ZZZZ</name>
<reference evidence="6" key="1">
    <citation type="submission" date="2019-08" db="EMBL/GenBank/DDBJ databases">
        <authorList>
            <person name="Kucharzyk K."/>
            <person name="Murdoch R.W."/>
            <person name="Higgins S."/>
            <person name="Loffler F."/>
        </authorList>
    </citation>
    <scope>NUCLEOTIDE SEQUENCE</scope>
</reference>
<dbReference type="SUPFAM" id="SSF48019">
    <property type="entry name" value="post-AAA+ oligomerization domain-like"/>
    <property type="match status" value="1"/>
</dbReference>
<accession>A0A644UZZ1</accession>
<feature type="domain" description="AAA+ ATPase" evidence="5">
    <location>
        <begin position="51"/>
        <end position="169"/>
    </location>
</feature>
<comment type="caution">
    <text evidence="6">The sequence shown here is derived from an EMBL/GenBank/DDBJ whole genome shotgun (WGS) entry which is preliminary data.</text>
</comment>
<evidence type="ECO:0000259" key="5">
    <source>
        <dbReference type="SMART" id="SM00382"/>
    </source>
</evidence>
<dbReference type="GO" id="GO:0017116">
    <property type="term" value="F:single-stranded DNA helicase activity"/>
    <property type="evidence" value="ECO:0007669"/>
    <property type="project" value="TreeGrafter"/>
</dbReference>
<dbReference type="InterPro" id="IPR027417">
    <property type="entry name" value="P-loop_NTPase"/>
</dbReference>